<evidence type="ECO:0000313" key="2">
    <source>
        <dbReference type="Proteomes" id="UP001148662"/>
    </source>
</evidence>
<proteinExistence type="predicted"/>
<organism evidence="1 2">
    <name type="scientific">Phlebia brevispora</name>
    <dbReference type="NCBI Taxonomy" id="194682"/>
    <lineage>
        <taxon>Eukaryota</taxon>
        <taxon>Fungi</taxon>
        <taxon>Dikarya</taxon>
        <taxon>Basidiomycota</taxon>
        <taxon>Agaricomycotina</taxon>
        <taxon>Agaricomycetes</taxon>
        <taxon>Polyporales</taxon>
        <taxon>Meruliaceae</taxon>
        <taxon>Phlebia</taxon>
    </lineage>
</organism>
<gene>
    <name evidence="1" type="ORF">NM688_g2719</name>
</gene>
<reference evidence="1" key="1">
    <citation type="submission" date="2022-07" db="EMBL/GenBank/DDBJ databases">
        <title>Genome Sequence of Phlebia brevispora.</title>
        <authorList>
            <person name="Buettner E."/>
        </authorList>
    </citation>
    <scope>NUCLEOTIDE SEQUENCE</scope>
    <source>
        <strain evidence="1">MPL23</strain>
    </source>
</reference>
<dbReference type="EMBL" id="JANHOG010000357">
    <property type="protein sequence ID" value="KAJ3555181.1"/>
    <property type="molecule type" value="Genomic_DNA"/>
</dbReference>
<dbReference type="Proteomes" id="UP001148662">
    <property type="component" value="Unassembled WGS sequence"/>
</dbReference>
<name>A0ACC1T7Q0_9APHY</name>
<comment type="caution">
    <text evidence="1">The sequence shown here is derived from an EMBL/GenBank/DDBJ whole genome shotgun (WGS) entry which is preliminary data.</text>
</comment>
<keyword evidence="2" id="KW-1185">Reference proteome</keyword>
<accession>A0ACC1T7Q0</accession>
<evidence type="ECO:0000313" key="1">
    <source>
        <dbReference type="EMBL" id="KAJ3555181.1"/>
    </source>
</evidence>
<sequence length="472" mass="52672">MMQGKSTGTFLGRSDRTREGEIVGKIINDLSRKDQEALKPYLLTVLCHGDVMTSSGDGDKTRVPAETGFNLRAEAAYGNTQSRRRSARLQSKSKKKPEESNTPAQESTMKIPISYAQKTHYHIVFQEVGTPLTAVESMSDAFHALRHVAAALAFLHKAGWVHRDVGAHNILWVGSARIGKLADLEYAKKGDDNTHHTVQTATHFFMAGEVRNRDYHYLDVLQTWEPPHFSAVDHPSQRSGESYYDQLREYRLSGKPTAERTTKNPQPFRCNPLHDVESVWWVALDLLFYRGMQGDDRSLHDRRVQQGIAAFIFEDMAEHGLTFHSGERLYRHVSHLHSSVLSAGVALEYIRKGLQDAYKQVEKLGPDGVVAIEPATLELLWTSVRQHLGTIVSLSDSLFLNEHQHLQLPSGTLDEYLRGMAARKLAEAAGENNITSGPTAGNSTTASIANHLGERLNVTNDPPSRPAKRARK</sequence>
<protein>
    <submittedName>
        <fullName evidence="1">Uncharacterized protein</fullName>
    </submittedName>
</protein>